<keyword evidence="1" id="KW-0175">Coiled coil</keyword>
<dbReference type="EMBL" id="CP035544">
    <property type="protein sequence ID" value="QBA63212.1"/>
    <property type="molecule type" value="Genomic_DNA"/>
</dbReference>
<keyword evidence="4" id="KW-1185">Reference proteome</keyword>
<dbReference type="RefSeq" id="WP_129601983.1">
    <property type="nucleotide sequence ID" value="NZ_CP035544.1"/>
</dbReference>
<dbReference type="Proteomes" id="UP000290889">
    <property type="component" value="Chromosome"/>
</dbReference>
<gene>
    <name evidence="3" type="ORF">EQY75_00775</name>
</gene>
<feature type="domain" description="Aminoglycoside phosphotransferase" evidence="2">
    <location>
        <begin position="20"/>
        <end position="244"/>
    </location>
</feature>
<dbReference type="AlphaFoldDB" id="A0A411E6F7"/>
<dbReference type="Pfam" id="PF01636">
    <property type="entry name" value="APH"/>
    <property type="match status" value="1"/>
</dbReference>
<dbReference type="InterPro" id="IPR011009">
    <property type="entry name" value="Kinase-like_dom_sf"/>
</dbReference>
<dbReference type="OrthoDB" id="526037at2"/>
<dbReference type="InterPro" id="IPR002575">
    <property type="entry name" value="Aminoglycoside_PTrfase"/>
</dbReference>
<feature type="coiled-coil region" evidence="1">
    <location>
        <begin position="148"/>
        <end position="190"/>
    </location>
</feature>
<protein>
    <submittedName>
        <fullName evidence="3">Aminoglycoside phosphotransferase family protein</fullName>
    </submittedName>
</protein>
<name>A0A411E6F7_9FLAO</name>
<organism evidence="3 4">
    <name type="scientific">Muriicola soli</name>
    <dbReference type="NCBI Taxonomy" id="2507538"/>
    <lineage>
        <taxon>Bacteria</taxon>
        <taxon>Pseudomonadati</taxon>
        <taxon>Bacteroidota</taxon>
        <taxon>Flavobacteriia</taxon>
        <taxon>Flavobacteriales</taxon>
        <taxon>Flavobacteriaceae</taxon>
        <taxon>Muriicola</taxon>
    </lineage>
</organism>
<dbReference type="GO" id="GO:0016740">
    <property type="term" value="F:transferase activity"/>
    <property type="evidence" value="ECO:0007669"/>
    <property type="project" value="UniProtKB-KW"/>
</dbReference>
<proteinExistence type="predicted"/>
<dbReference type="KEGG" id="mur:EQY75_00775"/>
<reference evidence="3 4" key="1">
    <citation type="submission" date="2019-01" db="EMBL/GenBank/DDBJ databases">
        <title>Muriicola soli sp. nov., isolated from soil.</title>
        <authorList>
            <person name="Kang H.J."/>
            <person name="Kim S.B."/>
        </authorList>
    </citation>
    <scope>NUCLEOTIDE SEQUENCE [LARGE SCALE GENOMIC DNA]</scope>
    <source>
        <strain evidence="3 4">MMS17-SY002</strain>
    </source>
</reference>
<evidence type="ECO:0000259" key="2">
    <source>
        <dbReference type="Pfam" id="PF01636"/>
    </source>
</evidence>
<dbReference type="PANTHER" id="PTHR21064">
    <property type="entry name" value="AMINOGLYCOSIDE PHOSPHOTRANSFERASE DOMAIN-CONTAINING PROTEIN-RELATED"/>
    <property type="match status" value="1"/>
</dbReference>
<evidence type="ECO:0000256" key="1">
    <source>
        <dbReference type="SAM" id="Coils"/>
    </source>
</evidence>
<sequence length="350" mass="40341">MEFAAAKALKHFVIEQKDYKIRPVSQGYINTTFQILDGDQTEFILQRINGEVFPDVPAIMKNLKALIPLLRAENYHSISYMPTKARLPYYKDEEGGYWRLLTFVPDSVAFDYTKDPEVAYEAGRILGLFHKQLDGVSVEEFREVLPGFHNLNHRRQEYLNAFKQAKKERRQNALKEIEFAEETFLKLDKDIDSLSLRICHNDTKLNNFLFSKDTGKGLCLIDLDTVMPGRIIYDLGDIIRTLANPVPEDEKNLKTIGFDLKMVSSFLKGIEASELQLSDAEKQAIPAGVVLMPYLHGLRALTDYLNNDVYYRISYPDHNLDRSRNLFYFTQLAFERSEALLSLVEEILGH</sequence>
<keyword evidence="3" id="KW-0808">Transferase</keyword>
<evidence type="ECO:0000313" key="3">
    <source>
        <dbReference type="EMBL" id="QBA63212.1"/>
    </source>
</evidence>
<dbReference type="Gene3D" id="3.90.1200.10">
    <property type="match status" value="1"/>
</dbReference>
<evidence type="ECO:0000313" key="4">
    <source>
        <dbReference type="Proteomes" id="UP000290889"/>
    </source>
</evidence>
<accession>A0A411E6F7</accession>
<dbReference type="PANTHER" id="PTHR21064:SF5">
    <property type="entry name" value="SLR1880 PROTEIN"/>
    <property type="match status" value="1"/>
</dbReference>
<dbReference type="SUPFAM" id="SSF56112">
    <property type="entry name" value="Protein kinase-like (PK-like)"/>
    <property type="match status" value="1"/>
</dbReference>
<dbReference type="InterPro" id="IPR050249">
    <property type="entry name" value="Pseudomonas-type_ThrB"/>
</dbReference>